<dbReference type="Proteomes" id="UP001595823">
    <property type="component" value="Unassembled WGS sequence"/>
</dbReference>
<sequence length="414" mass="43804">MHIFTAPTVVPVGSEPISDGAVAVGDDGLIAYVGPSSEAPEGETTRFDGVLTPGLVNAHTHLCYSAYTEMYTSDKEFFEWIQQFAIRNPAMTDGEWAAAARAGAEESLRNGTTAVADVVTPAAAFPALLDTPLTGTLYWEACFQDSATWEDNRAAWRDVLMETRAKNHSEDLSIGVSPHTLYTLSTAVGVSVAELARTLDVRLHPHLAETKHEDMFVRRGAGPFAFMTRRAGLSMDLTESRGADHSPAAQAGKLNWLGADSHVAHGVHLDAEDRALLREQGTATALCIRSNQRLEAGEPPVAAYRAEGGPVAVGTDSRASSPDLDVAGEWPELRKAALSQGDSGEGLDRWIIEASTAGGATALGRKDIGSLEVGRRGDLAHFAVDAGDDPYAALVSAAAGNCTATVVKGRLLDR</sequence>
<gene>
    <name evidence="3" type="ORF">ACFPET_08760</name>
</gene>
<feature type="domain" description="Amidohydrolase-related" evidence="2">
    <location>
        <begin position="50"/>
        <end position="411"/>
    </location>
</feature>
<dbReference type="Pfam" id="PF01979">
    <property type="entry name" value="Amidohydro_1"/>
    <property type="match status" value="1"/>
</dbReference>
<reference evidence="4" key="1">
    <citation type="journal article" date="2019" name="Int. J. Syst. Evol. Microbiol.">
        <title>The Global Catalogue of Microorganisms (GCM) 10K type strain sequencing project: providing services to taxonomists for standard genome sequencing and annotation.</title>
        <authorList>
            <consortium name="The Broad Institute Genomics Platform"/>
            <consortium name="The Broad Institute Genome Sequencing Center for Infectious Disease"/>
            <person name="Wu L."/>
            <person name="Ma J."/>
        </authorList>
    </citation>
    <scope>NUCLEOTIDE SEQUENCE [LARGE SCALE GENOMIC DNA]</scope>
    <source>
        <strain evidence="4">IBRC-M 10908</strain>
    </source>
</reference>
<dbReference type="PANTHER" id="PTHR43794:SF11">
    <property type="entry name" value="AMIDOHYDROLASE-RELATED DOMAIN-CONTAINING PROTEIN"/>
    <property type="match status" value="1"/>
</dbReference>
<dbReference type="Gene3D" id="2.30.40.10">
    <property type="entry name" value="Urease, subunit C, domain 1"/>
    <property type="match status" value="1"/>
</dbReference>
<keyword evidence="1" id="KW-0378">Hydrolase</keyword>
<dbReference type="RefSeq" id="WP_380619886.1">
    <property type="nucleotide sequence ID" value="NZ_JBHSDK010000013.1"/>
</dbReference>
<evidence type="ECO:0000259" key="2">
    <source>
        <dbReference type="Pfam" id="PF01979"/>
    </source>
</evidence>
<protein>
    <submittedName>
        <fullName evidence="3">Amidohydrolase family protein</fullName>
    </submittedName>
</protein>
<dbReference type="PANTHER" id="PTHR43794">
    <property type="entry name" value="AMINOHYDROLASE SSNA-RELATED"/>
    <property type="match status" value="1"/>
</dbReference>
<dbReference type="Gene3D" id="3.20.20.140">
    <property type="entry name" value="Metal-dependent hydrolases"/>
    <property type="match status" value="1"/>
</dbReference>
<dbReference type="InterPro" id="IPR011059">
    <property type="entry name" value="Metal-dep_hydrolase_composite"/>
</dbReference>
<dbReference type="InterPro" id="IPR050287">
    <property type="entry name" value="MTA/SAH_deaminase"/>
</dbReference>
<accession>A0ABV8TXP5</accession>
<evidence type="ECO:0000256" key="1">
    <source>
        <dbReference type="ARBA" id="ARBA00022801"/>
    </source>
</evidence>
<dbReference type="InterPro" id="IPR006680">
    <property type="entry name" value="Amidohydro-rel"/>
</dbReference>
<evidence type="ECO:0000313" key="4">
    <source>
        <dbReference type="Proteomes" id="UP001595823"/>
    </source>
</evidence>
<evidence type="ECO:0000313" key="3">
    <source>
        <dbReference type="EMBL" id="MFC4335286.1"/>
    </source>
</evidence>
<name>A0ABV8TXP5_9ACTN</name>
<dbReference type="SUPFAM" id="SSF51338">
    <property type="entry name" value="Composite domain of metallo-dependent hydrolases"/>
    <property type="match status" value="2"/>
</dbReference>
<organism evidence="3 4">
    <name type="scientific">Salininema proteolyticum</name>
    <dbReference type="NCBI Taxonomy" id="1607685"/>
    <lineage>
        <taxon>Bacteria</taxon>
        <taxon>Bacillati</taxon>
        <taxon>Actinomycetota</taxon>
        <taxon>Actinomycetes</taxon>
        <taxon>Glycomycetales</taxon>
        <taxon>Glycomycetaceae</taxon>
        <taxon>Salininema</taxon>
    </lineage>
</organism>
<dbReference type="EMBL" id="JBHSDK010000013">
    <property type="protein sequence ID" value="MFC4335286.1"/>
    <property type="molecule type" value="Genomic_DNA"/>
</dbReference>
<dbReference type="InterPro" id="IPR032466">
    <property type="entry name" value="Metal_Hydrolase"/>
</dbReference>
<dbReference type="SUPFAM" id="SSF51556">
    <property type="entry name" value="Metallo-dependent hydrolases"/>
    <property type="match status" value="1"/>
</dbReference>
<keyword evidence="4" id="KW-1185">Reference proteome</keyword>
<proteinExistence type="predicted"/>
<comment type="caution">
    <text evidence="3">The sequence shown here is derived from an EMBL/GenBank/DDBJ whole genome shotgun (WGS) entry which is preliminary data.</text>
</comment>